<proteinExistence type="predicted"/>
<dbReference type="PANTHER" id="PTHR47547:SF1">
    <property type="entry name" value="ASPARTATE-PROTON SYMPORTER"/>
    <property type="match status" value="1"/>
</dbReference>
<evidence type="ECO:0000256" key="3">
    <source>
        <dbReference type="ARBA" id="ARBA00022989"/>
    </source>
</evidence>
<keyword evidence="2 5" id="KW-0812">Transmembrane</keyword>
<name>T0YB73_9ZZZZ</name>
<dbReference type="Gene3D" id="1.20.1740.10">
    <property type="entry name" value="Amino acid/polyamine transporter I"/>
    <property type="match status" value="1"/>
</dbReference>
<comment type="caution">
    <text evidence="6">The sequence shown here is derived from an EMBL/GenBank/DDBJ whole genome shotgun (WGS) entry which is preliminary data.</text>
</comment>
<feature type="transmembrane region" description="Helical" evidence="5">
    <location>
        <begin position="67"/>
        <end position="86"/>
    </location>
</feature>
<dbReference type="AlphaFoldDB" id="T0YB73"/>
<accession>T0YB73</accession>
<evidence type="ECO:0000256" key="1">
    <source>
        <dbReference type="ARBA" id="ARBA00004141"/>
    </source>
</evidence>
<dbReference type="GO" id="GO:0016020">
    <property type="term" value="C:membrane"/>
    <property type="evidence" value="ECO:0007669"/>
    <property type="project" value="UniProtKB-SubCell"/>
</dbReference>
<evidence type="ECO:0000256" key="5">
    <source>
        <dbReference type="SAM" id="Phobius"/>
    </source>
</evidence>
<dbReference type="Pfam" id="PF13520">
    <property type="entry name" value="AA_permease_2"/>
    <property type="match status" value="1"/>
</dbReference>
<keyword evidence="4 5" id="KW-0472">Membrane</keyword>
<evidence type="ECO:0000256" key="4">
    <source>
        <dbReference type="ARBA" id="ARBA00023136"/>
    </source>
</evidence>
<sequence>PIALISSVLIAMLVYVGLQISFITALRPGELSDGWTHLRFSGMFGPLAAIAMAVGAFWWAVLLYVDALISPLGTAFIYVTSSPRIIMAAGEMGTAPKQVIKLSRQGVPWVGLVVTYLVGVLFFFPFPSWQKLVSAVSLVAVLSFSIGPVILLRLRITLPQAPRPFRLRAAGLISTVAFIVSNWIIYWTGYGTVQWMLGAVFVYIVAYLSWHLAVRRRPLADLEWRHAWWIPPYLAGMWLISYLGPAGPMGGTGAIGFFTGMWLIAGFSLVVLWAAIASGQGSQAAQRCAEFVKNLGSSGVESPRRPQDLEAP</sequence>
<comment type="subcellular location">
    <subcellularLocation>
        <location evidence="1">Membrane</location>
        <topology evidence="1">Multi-pass membrane protein</topology>
    </subcellularLocation>
</comment>
<gene>
    <name evidence="6" type="ORF">B2A_13546</name>
</gene>
<feature type="transmembrane region" description="Helical" evidence="5">
    <location>
        <begin position="255"/>
        <end position="277"/>
    </location>
</feature>
<dbReference type="GO" id="GO:0022857">
    <property type="term" value="F:transmembrane transporter activity"/>
    <property type="evidence" value="ECO:0007669"/>
    <property type="project" value="InterPro"/>
</dbReference>
<evidence type="ECO:0000256" key="2">
    <source>
        <dbReference type="ARBA" id="ARBA00022692"/>
    </source>
</evidence>
<dbReference type="InterPro" id="IPR002293">
    <property type="entry name" value="AA/rel_permease1"/>
</dbReference>
<protein>
    <submittedName>
        <fullName evidence="6">Amino acid permease-associated region</fullName>
    </submittedName>
</protein>
<evidence type="ECO:0000313" key="6">
    <source>
        <dbReference type="EMBL" id="EQD32476.1"/>
    </source>
</evidence>
<dbReference type="EMBL" id="AUZZ01009814">
    <property type="protein sequence ID" value="EQD32476.1"/>
    <property type="molecule type" value="Genomic_DNA"/>
</dbReference>
<feature type="transmembrane region" description="Helical" evidence="5">
    <location>
        <begin position="226"/>
        <end position="243"/>
    </location>
</feature>
<keyword evidence="3 5" id="KW-1133">Transmembrane helix</keyword>
<feature type="transmembrane region" description="Helical" evidence="5">
    <location>
        <begin position="193"/>
        <end position="214"/>
    </location>
</feature>
<feature type="transmembrane region" description="Helical" evidence="5">
    <location>
        <begin position="38"/>
        <end position="61"/>
    </location>
</feature>
<reference evidence="6" key="2">
    <citation type="journal article" date="2014" name="ISME J.">
        <title>Microbial stratification in low pH oxic and suboxic macroscopic growths along an acid mine drainage.</title>
        <authorList>
            <person name="Mendez-Garcia C."/>
            <person name="Mesa V."/>
            <person name="Sprenger R.R."/>
            <person name="Richter M."/>
            <person name="Diez M.S."/>
            <person name="Solano J."/>
            <person name="Bargiela R."/>
            <person name="Golyshina O.V."/>
            <person name="Manteca A."/>
            <person name="Ramos J.L."/>
            <person name="Gallego J.R."/>
            <person name="Llorente I."/>
            <person name="Martins Dos Santos V.A."/>
            <person name="Jensen O.N."/>
            <person name="Pelaez A.I."/>
            <person name="Sanchez J."/>
            <person name="Ferrer M."/>
        </authorList>
    </citation>
    <scope>NUCLEOTIDE SEQUENCE</scope>
</reference>
<dbReference type="InterPro" id="IPR052962">
    <property type="entry name" value="AA_Transporter_AGT"/>
</dbReference>
<reference evidence="6" key="1">
    <citation type="submission" date="2013-08" db="EMBL/GenBank/DDBJ databases">
        <authorList>
            <person name="Mendez C."/>
            <person name="Richter M."/>
            <person name="Ferrer M."/>
            <person name="Sanchez J."/>
        </authorList>
    </citation>
    <scope>NUCLEOTIDE SEQUENCE</scope>
</reference>
<organism evidence="6">
    <name type="scientific">mine drainage metagenome</name>
    <dbReference type="NCBI Taxonomy" id="410659"/>
    <lineage>
        <taxon>unclassified sequences</taxon>
        <taxon>metagenomes</taxon>
        <taxon>ecological metagenomes</taxon>
    </lineage>
</organism>
<feature type="transmembrane region" description="Helical" evidence="5">
    <location>
        <begin position="6"/>
        <end position="26"/>
    </location>
</feature>
<feature type="non-terminal residue" evidence="6">
    <location>
        <position position="1"/>
    </location>
</feature>
<feature type="transmembrane region" description="Helical" evidence="5">
    <location>
        <begin position="107"/>
        <end position="126"/>
    </location>
</feature>
<feature type="transmembrane region" description="Helical" evidence="5">
    <location>
        <begin position="166"/>
        <end position="187"/>
    </location>
</feature>
<dbReference type="PANTHER" id="PTHR47547">
    <property type="match status" value="1"/>
</dbReference>
<feature type="transmembrane region" description="Helical" evidence="5">
    <location>
        <begin position="132"/>
        <end position="154"/>
    </location>
</feature>